<feature type="non-terminal residue" evidence="1">
    <location>
        <position position="123"/>
    </location>
</feature>
<dbReference type="Proteomes" id="UP000654075">
    <property type="component" value="Unassembled WGS sequence"/>
</dbReference>
<comment type="caution">
    <text evidence="1">The sequence shown here is derived from an EMBL/GenBank/DDBJ whole genome shotgun (WGS) entry which is preliminary data.</text>
</comment>
<protein>
    <submittedName>
        <fullName evidence="1">Uncharacterized protein</fullName>
    </submittedName>
</protein>
<gene>
    <name evidence="1" type="ORF">PGLA1383_LOCUS19473</name>
</gene>
<proteinExistence type="predicted"/>
<evidence type="ECO:0000313" key="2">
    <source>
        <dbReference type="Proteomes" id="UP000654075"/>
    </source>
</evidence>
<name>A0A813EJZ4_POLGL</name>
<dbReference type="OrthoDB" id="348976at2759"/>
<accession>A0A813EJZ4</accession>
<sequence>DIWFVSGRVPKVLFASDFKFQVRLDGIEAYGKGVASLFDQDLTKASVLDVIATGPKEIQVRWELAATVGLPPTLPFRLGTVELPKYVVTSTLKVNNFGLVDEQKDEFDRPTSELLKSATFKLR</sequence>
<organism evidence="1 2">
    <name type="scientific">Polarella glacialis</name>
    <name type="common">Dinoflagellate</name>
    <dbReference type="NCBI Taxonomy" id="89957"/>
    <lineage>
        <taxon>Eukaryota</taxon>
        <taxon>Sar</taxon>
        <taxon>Alveolata</taxon>
        <taxon>Dinophyceae</taxon>
        <taxon>Suessiales</taxon>
        <taxon>Suessiaceae</taxon>
        <taxon>Polarella</taxon>
    </lineage>
</organism>
<dbReference type="EMBL" id="CAJNNV010012885">
    <property type="protein sequence ID" value="CAE8601176.1"/>
    <property type="molecule type" value="Genomic_DNA"/>
</dbReference>
<reference evidence="1" key="1">
    <citation type="submission" date="2021-02" db="EMBL/GenBank/DDBJ databases">
        <authorList>
            <person name="Dougan E. K."/>
            <person name="Rhodes N."/>
            <person name="Thang M."/>
            <person name="Chan C."/>
        </authorList>
    </citation>
    <scope>NUCLEOTIDE SEQUENCE</scope>
</reference>
<evidence type="ECO:0000313" key="1">
    <source>
        <dbReference type="EMBL" id="CAE8601176.1"/>
    </source>
</evidence>
<keyword evidence="2" id="KW-1185">Reference proteome</keyword>
<dbReference type="AlphaFoldDB" id="A0A813EJZ4"/>